<dbReference type="InterPro" id="IPR011009">
    <property type="entry name" value="Kinase-like_dom_sf"/>
</dbReference>
<dbReference type="eggNOG" id="KOG1826">
    <property type="taxonomic scope" value="Eukaryota"/>
</dbReference>
<dbReference type="Proteomes" id="UP000001542">
    <property type="component" value="Unassembled WGS sequence"/>
</dbReference>
<dbReference type="InParanoid" id="A2DPW0"/>
<dbReference type="VEuPathDB" id="TrichDB:TVAGG3_0552300"/>
<reference evidence="2" key="1">
    <citation type="submission" date="2006-10" db="EMBL/GenBank/DDBJ databases">
        <authorList>
            <person name="Amadeo P."/>
            <person name="Zhao Q."/>
            <person name="Wortman J."/>
            <person name="Fraser-Liggett C."/>
            <person name="Carlton J."/>
        </authorList>
    </citation>
    <scope>NUCLEOTIDE SEQUENCE</scope>
    <source>
        <strain evidence="2">G3</strain>
    </source>
</reference>
<accession>A2DPW0</accession>
<evidence type="ECO:0000256" key="1">
    <source>
        <dbReference type="SAM" id="Coils"/>
    </source>
</evidence>
<evidence type="ECO:0008006" key="4">
    <source>
        <dbReference type="Google" id="ProtNLM"/>
    </source>
</evidence>
<dbReference type="SMR" id="A2DPW0"/>
<feature type="coiled-coil region" evidence="1">
    <location>
        <begin position="236"/>
        <end position="263"/>
    </location>
</feature>
<proteinExistence type="predicted"/>
<dbReference type="Gene3D" id="1.10.510.10">
    <property type="entry name" value="Transferase(Phosphotransferase) domain 1"/>
    <property type="match status" value="1"/>
</dbReference>
<dbReference type="EMBL" id="DS113229">
    <property type="protein sequence ID" value="EAY17556.1"/>
    <property type="molecule type" value="Genomic_DNA"/>
</dbReference>
<dbReference type="STRING" id="5722.A2DPW0"/>
<evidence type="ECO:0000313" key="2">
    <source>
        <dbReference type="EMBL" id="EAY17556.1"/>
    </source>
</evidence>
<keyword evidence="1" id="KW-0175">Coiled coil</keyword>
<dbReference type="Gene3D" id="3.30.200.20">
    <property type="entry name" value="Phosphorylase Kinase, domain 1"/>
    <property type="match status" value="1"/>
</dbReference>
<reference evidence="2" key="2">
    <citation type="journal article" date="2007" name="Science">
        <title>Draft genome sequence of the sexually transmitted pathogen Trichomonas vaginalis.</title>
        <authorList>
            <person name="Carlton J.M."/>
            <person name="Hirt R.P."/>
            <person name="Silva J.C."/>
            <person name="Delcher A.L."/>
            <person name="Schatz M."/>
            <person name="Zhao Q."/>
            <person name="Wortman J.R."/>
            <person name="Bidwell S.L."/>
            <person name="Alsmark U.C.M."/>
            <person name="Besteiro S."/>
            <person name="Sicheritz-Ponten T."/>
            <person name="Noel C.J."/>
            <person name="Dacks J.B."/>
            <person name="Foster P.G."/>
            <person name="Simillion C."/>
            <person name="Van de Peer Y."/>
            <person name="Miranda-Saavedra D."/>
            <person name="Barton G.J."/>
            <person name="Westrop G.D."/>
            <person name="Mueller S."/>
            <person name="Dessi D."/>
            <person name="Fiori P.L."/>
            <person name="Ren Q."/>
            <person name="Paulsen I."/>
            <person name="Zhang H."/>
            <person name="Bastida-Corcuera F.D."/>
            <person name="Simoes-Barbosa A."/>
            <person name="Brown M.T."/>
            <person name="Hayes R.D."/>
            <person name="Mukherjee M."/>
            <person name="Okumura C.Y."/>
            <person name="Schneider R."/>
            <person name="Smith A.J."/>
            <person name="Vanacova S."/>
            <person name="Villalvazo M."/>
            <person name="Haas B.J."/>
            <person name="Pertea M."/>
            <person name="Feldblyum T.V."/>
            <person name="Utterback T.R."/>
            <person name="Shu C.L."/>
            <person name="Osoegawa K."/>
            <person name="de Jong P.J."/>
            <person name="Hrdy I."/>
            <person name="Horvathova L."/>
            <person name="Zubacova Z."/>
            <person name="Dolezal P."/>
            <person name="Malik S.B."/>
            <person name="Logsdon J.M. Jr."/>
            <person name="Henze K."/>
            <person name="Gupta A."/>
            <person name="Wang C.C."/>
            <person name="Dunne R.L."/>
            <person name="Upcroft J.A."/>
            <person name="Upcroft P."/>
            <person name="White O."/>
            <person name="Salzberg S.L."/>
            <person name="Tang P."/>
            <person name="Chiu C.-H."/>
            <person name="Lee Y.-S."/>
            <person name="Embley T.M."/>
            <person name="Coombs G.H."/>
            <person name="Mottram J.C."/>
            <person name="Tachezy J."/>
            <person name="Fraser-Liggett C.M."/>
            <person name="Johnson P.J."/>
        </authorList>
    </citation>
    <scope>NUCLEOTIDE SEQUENCE [LARGE SCALE GENOMIC DNA]</scope>
    <source>
        <strain evidence="2">G3</strain>
    </source>
</reference>
<sequence>MENYTIVKALNEHRIIADRKADGKRFFIEDMQIAGIPNHEKQKIVWKMNCLVQKSESQICLPRYHHPFIENGKLFCVYDYLGDVTLETKIVQALKTKTSFKEEFIWEVVTAIAVGILNFHTNNPPASHGNICAKNIYFVDDHDIRLGGFSLTEPDPTSQTPIQADIYQIGSLLYEISSLTKFKPEGKHFRGNLEKLPRSIRNTIKKLIKFDCNEQLTVSQILEIPEVAVHFLTLKLRADIARNEEEKRKVVELQAEIELCKKRLNIE</sequence>
<gene>
    <name evidence="2" type="ORF">TVAG_453840</name>
</gene>
<organism evidence="2 3">
    <name type="scientific">Trichomonas vaginalis (strain ATCC PRA-98 / G3)</name>
    <dbReference type="NCBI Taxonomy" id="412133"/>
    <lineage>
        <taxon>Eukaryota</taxon>
        <taxon>Metamonada</taxon>
        <taxon>Parabasalia</taxon>
        <taxon>Trichomonadida</taxon>
        <taxon>Trichomonadidae</taxon>
        <taxon>Trichomonas</taxon>
    </lineage>
</organism>
<dbReference type="SUPFAM" id="SSF56112">
    <property type="entry name" value="Protein kinase-like (PK-like)"/>
    <property type="match status" value="1"/>
</dbReference>
<dbReference type="KEGG" id="tva:4775573"/>
<protein>
    <recommendedName>
        <fullName evidence="4">Protein kinase domain-containing protein</fullName>
    </recommendedName>
</protein>
<name>A2DPW0_TRIV3</name>
<evidence type="ECO:0000313" key="3">
    <source>
        <dbReference type="Proteomes" id="UP000001542"/>
    </source>
</evidence>
<dbReference type="RefSeq" id="XP_001329691.1">
    <property type="nucleotide sequence ID" value="XM_001329656.1"/>
</dbReference>
<dbReference type="AlphaFoldDB" id="A2DPW0"/>
<dbReference type="VEuPathDB" id="TrichDB:TVAG_453840"/>
<keyword evidence="3" id="KW-1185">Reference proteome</keyword>